<comment type="caution">
    <text evidence="1">The sequence shown here is derived from an EMBL/GenBank/DDBJ whole genome shotgun (WGS) entry which is preliminary data.</text>
</comment>
<evidence type="ECO:0000313" key="1">
    <source>
        <dbReference type="EMBL" id="MBP2472384.1"/>
    </source>
</evidence>
<sequence length="106" mass="11868">MSPDSVSETMSLLRRKGFRQSVVHDALTSTDAVMFNRTWRGVREIVLAYSESEAMAYRAPVADTDTSDPFTVDPDRRMWHRGGEFLAVATQLLNLPPPPGHAHFPP</sequence>
<protein>
    <submittedName>
        <fullName evidence="1">Uncharacterized protein</fullName>
    </submittedName>
</protein>
<reference evidence="1 2" key="1">
    <citation type="submission" date="2021-03" db="EMBL/GenBank/DDBJ databases">
        <title>Sequencing the genomes of 1000 actinobacteria strains.</title>
        <authorList>
            <person name="Klenk H.-P."/>
        </authorList>
    </citation>
    <scope>NUCLEOTIDE SEQUENCE [LARGE SCALE GENOMIC DNA]</scope>
    <source>
        <strain evidence="1 2">DSM 44580</strain>
    </source>
</reference>
<dbReference type="EMBL" id="JAGIOO010000001">
    <property type="protein sequence ID" value="MBP2472384.1"/>
    <property type="molecule type" value="Genomic_DNA"/>
</dbReference>
<organism evidence="1 2">
    <name type="scientific">Crossiella equi</name>
    <dbReference type="NCBI Taxonomy" id="130796"/>
    <lineage>
        <taxon>Bacteria</taxon>
        <taxon>Bacillati</taxon>
        <taxon>Actinomycetota</taxon>
        <taxon>Actinomycetes</taxon>
        <taxon>Pseudonocardiales</taxon>
        <taxon>Pseudonocardiaceae</taxon>
        <taxon>Crossiella</taxon>
    </lineage>
</organism>
<dbReference type="RefSeq" id="WP_143342725.1">
    <property type="nucleotide sequence ID" value="NZ_JAGIOO010000001.1"/>
</dbReference>
<proteinExistence type="predicted"/>
<evidence type="ECO:0000313" key="2">
    <source>
        <dbReference type="Proteomes" id="UP001519363"/>
    </source>
</evidence>
<gene>
    <name evidence="1" type="ORF">JOF53_001256</name>
</gene>
<name>A0ABS5A710_9PSEU</name>
<dbReference type="Proteomes" id="UP001519363">
    <property type="component" value="Unassembled WGS sequence"/>
</dbReference>
<keyword evidence="2" id="KW-1185">Reference proteome</keyword>
<accession>A0ABS5A710</accession>